<dbReference type="PROSITE" id="PS50102">
    <property type="entry name" value="RRM"/>
    <property type="match status" value="1"/>
</dbReference>
<dbReference type="GO" id="GO:0003723">
    <property type="term" value="F:RNA binding"/>
    <property type="evidence" value="ECO:0007669"/>
    <property type="project" value="UniProtKB-UniRule"/>
</dbReference>
<name>A0AAQ3RHJ4_VIGMU</name>
<accession>A0AAQ3RHJ4</accession>
<keyword evidence="2" id="KW-0747">Spliceosome</keyword>
<dbReference type="GO" id="GO:0006397">
    <property type="term" value="P:mRNA processing"/>
    <property type="evidence" value="ECO:0007669"/>
    <property type="project" value="UniProtKB-KW"/>
</dbReference>
<evidence type="ECO:0000313" key="8">
    <source>
        <dbReference type="Proteomes" id="UP001374535"/>
    </source>
</evidence>
<dbReference type="Gene3D" id="3.30.70.330">
    <property type="match status" value="1"/>
</dbReference>
<keyword evidence="8" id="KW-1185">Reference proteome</keyword>
<dbReference type="InterPro" id="IPR035979">
    <property type="entry name" value="RBD_domain_sf"/>
</dbReference>
<dbReference type="Proteomes" id="UP001374535">
    <property type="component" value="Chromosome 9"/>
</dbReference>
<evidence type="ECO:0000313" key="7">
    <source>
        <dbReference type="EMBL" id="WVY95598.1"/>
    </source>
</evidence>
<gene>
    <name evidence="7" type="ORF">V8G54_027749</name>
</gene>
<sequence length="216" mass="25358">MRGRSYSYSPSPPRHYSRRRRSPSPRGRYRGRDRDLPTSLLVRNLHRDCRAEDLHGPFSQFGPVKDVYLPRDYYTGYVVSIHAVFIIDFYGVLRVTCDNLEDPRGFGFVQYVDPADAADAKHHMDGQILLGRELTVVFAEENRKKPSEMRARERRRRSPRTYSPSPDYSSSPRRRRDYRVRKYSDRSYSRSPYGSRSRSRSRSYSRSLSASPGYSR</sequence>
<reference evidence="7 8" key="1">
    <citation type="journal article" date="2023" name="Life. Sci Alliance">
        <title>Evolutionary insights into 3D genome organization and epigenetic landscape of Vigna mungo.</title>
        <authorList>
            <person name="Junaid A."/>
            <person name="Singh B."/>
            <person name="Bhatia S."/>
        </authorList>
    </citation>
    <scope>NUCLEOTIDE SEQUENCE [LARGE SCALE GENOMIC DNA]</scope>
    <source>
        <strain evidence="7">Urdbean</strain>
    </source>
</reference>
<organism evidence="7 8">
    <name type="scientific">Vigna mungo</name>
    <name type="common">Black gram</name>
    <name type="synonym">Phaseolus mungo</name>
    <dbReference type="NCBI Taxonomy" id="3915"/>
    <lineage>
        <taxon>Eukaryota</taxon>
        <taxon>Viridiplantae</taxon>
        <taxon>Streptophyta</taxon>
        <taxon>Embryophyta</taxon>
        <taxon>Tracheophyta</taxon>
        <taxon>Spermatophyta</taxon>
        <taxon>Magnoliopsida</taxon>
        <taxon>eudicotyledons</taxon>
        <taxon>Gunneridae</taxon>
        <taxon>Pentapetalae</taxon>
        <taxon>rosids</taxon>
        <taxon>fabids</taxon>
        <taxon>Fabales</taxon>
        <taxon>Fabaceae</taxon>
        <taxon>Papilionoideae</taxon>
        <taxon>50 kb inversion clade</taxon>
        <taxon>NPAAA clade</taxon>
        <taxon>indigoferoid/millettioid clade</taxon>
        <taxon>Phaseoleae</taxon>
        <taxon>Vigna</taxon>
    </lineage>
</organism>
<keyword evidence="1" id="KW-0507">mRNA processing</keyword>
<evidence type="ECO:0000259" key="6">
    <source>
        <dbReference type="PROSITE" id="PS50102"/>
    </source>
</evidence>
<feature type="domain" description="RRM" evidence="6">
    <location>
        <begin position="38"/>
        <end position="141"/>
    </location>
</feature>
<evidence type="ECO:0000256" key="5">
    <source>
        <dbReference type="SAM" id="MobiDB-lite"/>
    </source>
</evidence>
<dbReference type="GO" id="GO:0008380">
    <property type="term" value="P:RNA splicing"/>
    <property type="evidence" value="ECO:0007669"/>
    <property type="project" value="UniProtKB-KW"/>
</dbReference>
<dbReference type="GO" id="GO:0005681">
    <property type="term" value="C:spliceosomal complex"/>
    <property type="evidence" value="ECO:0007669"/>
    <property type="project" value="UniProtKB-KW"/>
</dbReference>
<dbReference type="Pfam" id="PF00076">
    <property type="entry name" value="RRM_1"/>
    <property type="match status" value="2"/>
</dbReference>
<dbReference type="InterPro" id="IPR012677">
    <property type="entry name" value="Nucleotide-bd_a/b_plait_sf"/>
</dbReference>
<keyword evidence="4" id="KW-0694">RNA-binding</keyword>
<feature type="region of interest" description="Disordered" evidence="5">
    <location>
        <begin position="1"/>
        <end position="33"/>
    </location>
</feature>
<proteinExistence type="predicted"/>
<evidence type="ECO:0000256" key="3">
    <source>
        <dbReference type="ARBA" id="ARBA00023187"/>
    </source>
</evidence>
<evidence type="ECO:0000256" key="1">
    <source>
        <dbReference type="ARBA" id="ARBA00022664"/>
    </source>
</evidence>
<dbReference type="InterPro" id="IPR000504">
    <property type="entry name" value="RRM_dom"/>
</dbReference>
<dbReference type="PANTHER" id="PTHR23147">
    <property type="entry name" value="SERINE/ARGININE RICH SPLICING FACTOR"/>
    <property type="match status" value="1"/>
</dbReference>
<feature type="compositionally biased region" description="Low complexity" evidence="5">
    <location>
        <begin position="160"/>
        <end position="171"/>
    </location>
</feature>
<feature type="compositionally biased region" description="Low complexity" evidence="5">
    <location>
        <begin position="204"/>
        <end position="216"/>
    </location>
</feature>
<evidence type="ECO:0000256" key="2">
    <source>
        <dbReference type="ARBA" id="ARBA00022728"/>
    </source>
</evidence>
<dbReference type="EMBL" id="CP144692">
    <property type="protein sequence ID" value="WVY95598.1"/>
    <property type="molecule type" value="Genomic_DNA"/>
</dbReference>
<dbReference type="InterPro" id="IPR050907">
    <property type="entry name" value="SRSF"/>
</dbReference>
<feature type="compositionally biased region" description="Basic residues" evidence="5">
    <location>
        <begin position="15"/>
        <end position="29"/>
    </location>
</feature>
<protein>
    <recommendedName>
        <fullName evidence="6">RRM domain-containing protein</fullName>
    </recommendedName>
</protein>
<evidence type="ECO:0000256" key="4">
    <source>
        <dbReference type="PROSITE-ProRule" id="PRU00176"/>
    </source>
</evidence>
<dbReference type="SUPFAM" id="SSF54928">
    <property type="entry name" value="RNA-binding domain, RBD"/>
    <property type="match status" value="1"/>
</dbReference>
<dbReference type="AlphaFoldDB" id="A0AAQ3RHJ4"/>
<feature type="region of interest" description="Disordered" evidence="5">
    <location>
        <begin position="143"/>
        <end position="216"/>
    </location>
</feature>
<keyword evidence="3" id="KW-0508">mRNA splicing</keyword>
<dbReference type="SMART" id="SM00360">
    <property type="entry name" value="RRM"/>
    <property type="match status" value="1"/>
</dbReference>